<dbReference type="RefSeq" id="WP_184171208.1">
    <property type="nucleotide sequence ID" value="NZ_JACHGF010000001.1"/>
</dbReference>
<dbReference type="AlphaFoldDB" id="A0A840THD4"/>
<keyword evidence="3" id="KW-1185">Reference proteome</keyword>
<dbReference type="Proteomes" id="UP000557307">
    <property type="component" value="Unassembled WGS sequence"/>
</dbReference>
<keyword evidence="1" id="KW-0812">Transmembrane</keyword>
<protein>
    <recommendedName>
        <fullName evidence="4">DUF4199 domain-containing protein</fullName>
    </recommendedName>
</protein>
<evidence type="ECO:0000313" key="2">
    <source>
        <dbReference type="EMBL" id="MBB5282671.1"/>
    </source>
</evidence>
<evidence type="ECO:0000256" key="1">
    <source>
        <dbReference type="SAM" id="Phobius"/>
    </source>
</evidence>
<evidence type="ECO:0008006" key="4">
    <source>
        <dbReference type="Google" id="ProtNLM"/>
    </source>
</evidence>
<proteinExistence type="predicted"/>
<reference evidence="2 3" key="1">
    <citation type="submission" date="2020-08" db="EMBL/GenBank/DDBJ databases">
        <title>Genomic Encyclopedia of Type Strains, Phase IV (KMG-IV): sequencing the most valuable type-strain genomes for metagenomic binning, comparative biology and taxonomic classification.</title>
        <authorList>
            <person name="Goeker M."/>
        </authorList>
    </citation>
    <scope>NUCLEOTIDE SEQUENCE [LARGE SCALE GENOMIC DNA]</scope>
    <source>
        <strain evidence="2 3">DSM 105074</strain>
    </source>
</reference>
<name>A0A840THD4_9BACT</name>
<dbReference type="EMBL" id="JACHGF010000001">
    <property type="protein sequence ID" value="MBB5282671.1"/>
    <property type="molecule type" value="Genomic_DNA"/>
</dbReference>
<keyword evidence="1" id="KW-1133">Transmembrane helix</keyword>
<feature type="transmembrane region" description="Helical" evidence="1">
    <location>
        <begin position="72"/>
        <end position="95"/>
    </location>
</feature>
<sequence length="179" mass="19903">MRKTILVFGLIAGAIVSIMLLVMMVLSKNNARHFDNGELVGYTSMLLAFSLIFIAVKSYRDRYGAGAISFKDAFLLGLGITAVASALYVFTWVVFYTNFYPTFPEDYAQYALEKMKQKGSTAAELSQAQADIRNAFSYYDTWYGLIGITFLEIFPVGLLLSLICALILRRKPAARVVSS</sequence>
<dbReference type="InterPro" id="IPR025250">
    <property type="entry name" value="DUF4199"/>
</dbReference>
<dbReference type="Pfam" id="PF13858">
    <property type="entry name" value="DUF4199"/>
    <property type="match status" value="1"/>
</dbReference>
<organism evidence="2 3">
    <name type="scientific">Rhabdobacter roseus</name>
    <dbReference type="NCBI Taxonomy" id="1655419"/>
    <lineage>
        <taxon>Bacteria</taxon>
        <taxon>Pseudomonadati</taxon>
        <taxon>Bacteroidota</taxon>
        <taxon>Cytophagia</taxon>
        <taxon>Cytophagales</taxon>
        <taxon>Cytophagaceae</taxon>
        <taxon>Rhabdobacter</taxon>
    </lineage>
</organism>
<feature type="transmembrane region" description="Helical" evidence="1">
    <location>
        <begin position="39"/>
        <end position="60"/>
    </location>
</feature>
<gene>
    <name evidence="2" type="ORF">HNQ92_000792</name>
</gene>
<feature type="transmembrane region" description="Helical" evidence="1">
    <location>
        <begin position="142"/>
        <end position="168"/>
    </location>
</feature>
<keyword evidence="1" id="KW-0472">Membrane</keyword>
<comment type="caution">
    <text evidence="2">The sequence shown here is derived from an EMBL/GenBank/DDBJ whole genome shotgun (WGS) entry which is preliminary data.</text>
</comment>
<feature type="transmembrane region" description="Helical" evidence="1">
    <location>
        <begin position="7"/>
        <end position="27"/>
    </location>
</feature>
<evidence type="ECO:0000313" key="3">
    <source>
        <dbReference type="Proteomes" id="UP000557307"/>
    </source>
</evidence>
<accession>A0A840THD4</accession>